<feature type="domain" description="ChlI/MoxR AAA lid" evidence="3">
    <location>
        <begin position="270"/>
        <end position="329"/>
    </location>
</feature>
<sequence length="364" mass="40070">MVDQGLLARVHDLTDLELALLLCLVSREHGLLSTPADALDDLVHELRLVAGKTFGLRCVVVDCTPETTLEQFAAALLYPQHAPGSASFQPLFAESYFVSDPRPQPWRSASPLTTGPSAHIANCVLAKNLDRAPRAVQIQALELLRTRRLFTRTSVQAAPKQFVFVPVLGAETAGEAHVTAHLNDFLSIAHWHHPEDGFVNLEDVMEDEEAAKVASTYSLVRSRNLADSHVPSAAPLISEAEISQLAQLSQQVQVDVDVIRYQMNIVSFLRMHRAVAQGVTPAATNHFDKLMRCLAPMHKLDYVTPALVGLAARKVYLHRIRITAPENERSLQWGSRLGAVEAMLEHIGPEQVIQDVLHMVTAPL</sequence>
<proteinExistence type="predicted"/>
<dbReference type="InterPro" id="IPR052041">
    <property type="entry name" value="Nucleic_acid_metab_PIN/TRAM"/>
</dbReference>
<accession>A0A8H4PVC7</accession>
<evidence type="ECO:0000256" key="2">
    <source>
        <dbReference type="ARBA" id="ARBA00023444"/>
    </source>
</evidence>
<evidence type="ECO:0000256" key="1">
    <source>
        <dbReference type="ARBA" id="ARBA00012825"/>
    </source>
</evidence>
<name>A0A8H4PVC7_9HYPO</name>
<comment type="pathway">
    <text evidence="2">Porphyrin-containing compound metabolism.</text>
</comment>
<organism evidence="4 5">
    <name type="scientific">Ophiocordyceps sinensis</name>
    <dbReference type="NCBI Taxonomy" id="72228"/>
    <lineage>
        <taxon>Eukaryota</taxon>
        <taxon>Fungi</taxon>
        <taxon>Dikarya</taxon>
        <taxon>Ascomycota</taxon>
        <taxon>Pezizomycotina</taxon>
        <taxon>Sordariomycetes</taxon>
        <taxon>Hypocreomycetidae</taxon>
        <taxon>Hypocreales</taxon>
        <taxon>Ophiocordycipitaceae</taxon>
        <taxon>Ophiocordyceps</taxon>
    </lineage>
</organism>
<keyword evidence="5" id="KW-1185">Reference proteome</keyword>
<comment type="caution">
    <text evidence="4">The sequence shown here is derived from an EMBL/GenBank/DDBJ whole genome shotgun (WGS) entry which is preliminary data.</text>
</comment>
<dbReference type="Gene3D" id="1.10.8.80">
    <property type="entry name" value="Magnesium chelatase subunit I, C-Terminal domain"/>
    <property type="match status" value="1"/>
</dbReference>
<dbReference type="GO" id="GO:0016851">
    <property type="term" value="F:magnesium chelatase activity"/>
    <property type="evidence" value="ECO:0007669"/>
    <property type="project" value="UniProtKB-EC"/>
</dbReference>
<dbReference type="PANTHER" id="PTHR11603">
    <property type="entry name" value="AAA FAMILY ATPASE"/>
    <property type="match status" value="1"/>
</dbReference>
<gene>
    <name evidence="4" type="ORF">G6O67_003016</name>
</gene>
<reference evidence="4 5" key="1">
    <citation type="journal article" date="2020" name="Genome Biol. Evol.">
        <title>A new high-quality draft genome assembly of the Chinese cordyceps Ophiocordyceps sinensis.</title>
        <authorList>
            <person name="Shu R."/>
            <person name="Zhang J."/>
            <person name="Meng Q."/>
            <person name="Zhang H."/>
            <person name="Zhou G."/>
            <person name="Li M."/>
            <person name="Wu P."/>
            <person name="Zhao Y."/>
            <person name="Chen C."/>
            <person name="Qin Q."/>
        </authorList>
    </citation>
    <scope>NUCLEOTIDE SEQUENCE [LARGE SCALE GENOMIC DNA]</scope>
    <source>
        <strain evidence="4 5">IOZ07</strain>
    </source>
</reference>
<dbReference type="OrthoDB" id="5582146at2759"/>
<dbReference type="EMBL" id="JAAVMX010000003">
    <property type="protein sequence ID" value="KAF4511196.1"/>
    <property type="molecule type" value="Genomic_DNA"/>
</dbReference>
<dbReference type="EC" id="6.6.1.1" evidence="1"/>
<protein>
    <recommendedName>
        <fullName evidence="1">magnesium chelatase</fullName>
        <ecNumber evidence="1">6.6.1.1</ecNumber>
    </recommendedName>
</protein>
<dbReference type="Pfam" id="PF17863">
    <property type="entry name" value="AAA_lid_2"/>
    <property type="match status" value="1"/>
</dbReference>
<evidence type="ECO:0000259" key="3">
    <source>
        <dbReference type="Pfam" id="PF17863"/>
    </source>
</evidence>
<evidence type="ECO:0000313" key="4">
    <source>
        <dbReference type="EMBL" id="KAF4511196.1"/>
    </source>
</evidence>
<dbReference type="AlphaFoldDB" id="A0A8H4PVC7"/>
<evidence type="ECO:0000313" key="5">
    <source>
        <dbReference type="Proteomes" id="UP000557566"/>
    </source>
</evidence>
<dbReference type="Proteomes" id="UP000557566">
    <property type="component" value="Unassembled WGS sequence"/>
</dbReference>
<dbReference type="PANTHER" id="PTHR11603:SF132">
    <property type="entry name" value="C2H2-TYPE DOMAIN-CONTAINING PROTEIN"/>
    <property type="match status" value="1"/>
</dbReference>
<dbReference type="InterPro" id="IPR041628">
    <property type="entry name" value="ChlI/MoxR_AAA_lid"/>
</dbReference>